<dbReference type="RefSeq" id="WP_200251767.1">
    <property type="nucleotide sequence ID" value="NZ_NRRY01000103.1"/>
</dbReference>
<comment type="caution">
    <text evidence="1">The sequence shown here is derived from an EMBL/GenBank/DDBJ whole genome shotgun (WGS) entry which is preliminary data.</text>
</comment>
<evidence type="ECO:0000313" key="2">
    <source>
        <dbReference type="Proteomes" id="UP001138768"/>
    </source>
</evidence>
<gene>
    <name evidence="1" type="ORF">CKO42_25585</name>
</gene>
<dbReference type="AlphaFoldDB" id="A0A9X0WE00"/>
<proteinExistence type="predicted"/>
<name>A0A9X0WE00_9GAMM</name>
<keyword evidence="2" id="KW-1185">Reference proteome</keyword>
<evidence type="ECO:0000313" key="1">
    <source>
        <dbReference type="EMBL" id="MBK1621699.1"/>
    </source>
</evidence>
<protein>
    <submittedName>
        <fullName evidence="1">Uncharacterized protein</fullName>
    </submittedName>
</protein>
<sequence length="155" mass="17233">MSTQRPLQRPLAGLTSCIGLVALLSGTPVLAETTIEGRINGLRCAEGGHVCPLENLDAHLSFELELVLQLPDGQYYFLSNVPRDTKVRHVRKQVRVIGTVVEPYRSISVESLQVEDGDGYREVWSPQAQQQAFEDIYHSGWDATSTVSEPVSERR</sequence>
<organism evidence="1 2">
    <name type="scientific">Lamprobacter modestohalophilus</name>
    <dbReference type="NCBI Taxonomy" id="1064514"/>
    <lineage>
        <taxon>Bacteria</taxon>
        <taxon>Pseudomonadati</taxon>
        <taxon>Pseudomonadota</taxon>
        <taxon>Gammaproteobacteria</taxon>
        <taxon>Chromatiales</taxon>
        <taxon>Chromatiaceae</taxon>
        <taxon>Lamprobacter</taxon>
    </lineage>
</organism>
<reference evidence="1 2" key="1">
    <citation type="journal article" date="2020" name="Microorganisms">
        <title>Osmotic Adaptation and Compatible Solute Biosynthesis of Phototrophic Bacteria as Revealed from Genome Analyses.</title>
        <authorList>
            <person name="Imhoff J.F."/>
            <person name="Rahn T."/>
            <person name="Kunzel S."/>
            <person name="Keller A."/>
            <person name="Neulinger S.C."/>
        </authorList>
    </citation>
    <scope>NUCLEOTIDE SEQUENCE [LARGE SCALE GENOMIC DNA]</scope>
    <source>
        <strain evidence="1 2">DSM 25653</strain>
    </source>
</reference>
<dbReference type="Proteomes" id="UP001138768">
    <property type="component" value="Unassembled WGS sequence"/>
</dbReference>
<accession>A0A9X0WE00</accession>
<dbReference type="EMBL" id="NRRY01000103">
    <property type="protein sequence ID" value="MBK1621699.1"/>
    <property type="molecule type" value="Genomic_DNA"/>
</dbReference>